<dbReference type="Proteomes" id="UP000449969">
    <property type="component" value="Unassembled WGS sequence"/>
</dbReference>
<dbReference type="EMBL" id="WQNE01000028">
    <property type="protein sequence ID" value="MVT76842.1"/>
    <property type="molecule type" value="Genomic_DNA"/>
</dbReference>
<proteinExistence type="predicted"/>
<feature type="region of interest" description="Disordered" evidence="1">
    <location>
        <begin position="1"/>
        <end position="55"/>
    </location>
</feature>
<evidence type="ECO:0000259" key="2">
    <source>
        <dbReference type="Pfam" id="PF10546"/>
    </source>
</evidence>
<dbReference type="RefSeq" id="WP_157333723.1">
    <property type="nucleotide sequence ID" value="NZ_JANADL010000036.1"/>
</dbReference>
<feature type="region of interest" description="Disordered" evidence="1">
    <location>
        <begin position="349"/>
        <end position="368"/>
    </location>
</feature>
<dbReference type="InterPro" id="IPR018874">
    <property type="entry name" value="Phage_Mx8_p63_C"/>
</dbReference>
<feature type="compositionally biased region" description="Basic and acidic residues" evidence="1">
    <location>
        <begin position="1"/>
        <end position="15"/>
    </location>
</feature>
<dbReference type="OrthoDB" id="4762429at2"/>
<reference evidence="3 4" key="1">
    <citation type="submission" date="2019-12" db="EMBL/GenBank/DDBJ databases">
        <title>Draft genome sequences Bradyrhizobium cajani AMBPC1010, Bradyrhizobium pachyrhizi AMBPC1040 and Bradyrhizobium yuanmingense ALSPC3051, three plant growth promoting strains isolated from nodules of Cajanus cajan L. in Dominican Republic.</title>
        <authorList>
            <person name="Flores-Felix J.D."/>
            <person name="Araujo J."/>
            <person name="Diaz-Alcantara C."/>
            <person name="Gonzalez-Andres F."/>
            <person name="Velazquez E."/>
        </authorList>
    </citation>
    <scope>NUCLEOTIDE SEQUENCE [LARGE SCALE GENOMIC DNA]</scope>
    <source>
        <strain evidence="3 4">1010</strain>
    </source>
</reference>
<comment type="caution">
    <text evidence="3">The sequence shown here is derived from an EMBL/GenBank/DDBJ whole genome shotgun (WGS) entry which is preliminary data.</text>
</comment>
<dbReference type="AlphaFoldDB" id="A0A844TNG9"/>
<feature type="compositionally biased region" description="Acidic residues" evidence="1">
    <location>
        <begin position="44"/>
        <end position="55"/>
    </location>
</feature>
<protein>
    <recommendedName>
        <fullName evidence="2">Bacteriophage Mx8 p63 C-terminal domain-containing protein</fullName>
    </recommendedName>
</protein>
<name>A0A844TNG9_9BRAD</name>
<keyword evidence="4" id="KW-1185">Reference proteome</keyword>
<dbReference type="Pfam" id="PF10546">
    <property type="entry name" value="P63C"/>
    <property type="match status" value="1"/>
</dbReference>
<gene>
    <name evidence="3" type="ORF">GPL20_28000</name>
</gene>
<evidence type="ECO:0000313" key="3">
    <source>
        <dbReference type="EMBL" id="MVT76842.1"/>
    </source>
</evidence>
<evidence type="ECO:0000313" key="4">
    <source>
        <dbReference type="Proteomes" id="UP000449969"/>
    </source>
</evidence>
<sequence length="368" mass="41330">MDEDRFSEAGKKGGEARAAALTDDERSDIARKAAAARWNKTPPEPEESVERDTEEVLEPVPAMPIARWRGSLNIVGLEVPCYVLDDGRKIIGRTSATELLTGIKGGGALEKYIAVRALEPFINKDLVLERFVPFRLLEVEGLERAVKGLPADLMIDVCQGFVAALQSSLDPSRDSSQPKLTDRQMQMAMKASIFLSACAKVGLEALIDEATGYQYERAEDALQVKLRAFIADELRAWEKTFPDELWVEFGRLTGWQGSLNSRPKWWGKLVIELIYDTLDPDVAEYLKNNRPPPGVRWHRQLTENIGVRALVSRCYEVIGMAKECHDMRELRDKVARHYGRQVVQFSLSLPPPSSAGETPTTKPPWRRI</sequence>
<feature type="domain" description="Bacteriophage Mx8 p63 C-terminal" evidence="2">
    <location>
        <begin position="226"/>
        <end position="310"/>
    </location>
</feature>
<organism evidence="3 4">
    <name type="scientific">Bradyrhizobium cajani</name>
    <dbReference type="NCBI Taxonomy" id="1928661"/>
    <lineage>
        <taxon>Bacteria</taxon>
        <taxon>Pseudomonadati</taxon>
        <taxon>Pseudomonadota</taxon>
        <taxon>Alphaproteobacteria</taxon>
        <taxon>Hyphomicrobiales</taxon>
        <taxon>Nitrobacteraceae</taxon>
        <taxon>Bradyrhizobium</taxon>
    </lineage>
</organism>
<accession>A0A844TNG9</accession>
<evidence type="ECO:0000256" key="1">
    <source>
        <dbReference type="SAM" id="MobiDB-lite"/>
    </source>
</evidence>